<sequence length="142" mass="16433">MEQAIKRLANLDVVMSRLYEDYALGEIGKEKYKKMTADYEAEQERLKLEIETTEEWVEQRQAMGDDLDAFIALTKKYVDVTELTQTIVNEYIKKIIIHAPDKSDGKRRQKVEIFFNFVDDVGIPVLAEPMIAESTLGRRKTA</sequence>
<accession>A0ABQ1DZP6</accession>
<name>A0ABQ1DZP6_9FIRM</name>
<evidence type="ECO:0000259" key="1">
    <source>
        <dbReference type="Pfam" id="PF14287"/>
    </source>
</evidence>
<evidence type="ECO:0000313" key="2">
    <source>
        <dbReference type="EMBL" id="GFO88177.1"/>
    </source>
</evidence>
<feature type="domain" description="DUF4368" evidence="1">
    <location>
        <begin position="59"/>
        <end position="118"/>
    </location>
</feature>
<evidence type="ECO:0000313" key="3">
    <source>
        <dbReference type="Proteomes" id="UP000620147"/>
    </source>
</evidence>
<dbReference type="Proteomes" id="UP000620147">
    <property type="component" value="Unassembled WGS sequence"/>
</dbReference>
<reference evidence="2 3" key="1">
    <citation type="submission" date="2020-06" db="EMBL/GenBank/DDBJ databases">
        <title>Characterization of fructooligosaccharide metabolism and fructooligosaccharide-degrading enzymes in human commensal butyrate producers.</title>
        <authorList>
            <person name="Tanno H."/>
            <person name="Fujii T."/>
            <person name="Hirano K."/>
            <person name="Maeno S."/>
            <person name="Tonozuka T."/>
            <person name="Sakamoto M."/>
            <person name="Ohkuma M."/>
            <person name="Tochio T."/>
            <person name="Endo A."/>
        </authorList>
    </citation>
    <scope>NUCLEOTIDE SEQUENCE [LARGE SCALE GENOMIC DNA]</scope>
    <source>
        <strain evidence="2 3">JCM 31056</strain>
    </source>
</reference>
<proteinExistence type="predicted"/>
<comment type="caution">
    <text evidence="2">The sequence shown here is derived from an EMBL/GenBank/DDBJ whole genome shotgun (WGS) entry which is preliminary data.</text>
</comment>
<protein>
    <recommendedName>
        <fullName evidence="1">DUF4368 domain-containing protein</fullName>
    </recommendedName>
</protein>
<dbReference type="RefSeq" id="WP_407926631.1">
    <property type="nucleotide sequence ID" value="NZ_BLYJ01000014.1"/>
</dbReference>
<dbReference type="EMBL" id="BLYJ01000014">
    <property type="protein sequence ID" value="GFO88177.1"/>
    <property type="molecule type" value="Genomic_DNA"/>
</dbReference>
<dbReference type="Pfam" id="PF14287">
    <property type="entry name" value="DUF4368"/>
    <property type="match status" value="1"/>
</dbReference>
<keyword evidence="3" id="KW-1185">Reference proteome</keyword>
<organism evidence="2 3">
    <name type="scientific">Butyricicoccus faecihominis</name>
    <dbReference type="NCBI Taxonomy" id="1712515"/>
    <lineage>
        <taxon>Bacteria</taxon>
        <taxon>Bacillati</taxon>
        <taxon>Bacillota</taxon>
        <taxon>Clostridia</taxon>
        <taxon>Eubacteriales</taxon>
        <taxon>Butyricicoccaceae</taxon>
        <taxon>Butyricicoccus</taxon>
    </lineage>
</organism>
<dbReference type="InterPro" id="IPR025378">
    <property type="entry name" value="DUF4368"/>
</dbReference>
<gene>
    <name evidence="2" type="ORF">BUFA31_13410</name>
</gene>